<dbReference type="EMBL" id="AUXW01000148">
    <property type="protein sequence ID" value="KKE83338.1"/>
    <property type="molecule type" value="Genomic_DNA"/>
</dbReference>
<dbReference type="AlphaFoldDB" id="A0A0F6AB24"/>
<organism evidence="1 2">
    <name type="scientific">Pseudoalteromonas luteoviolacea S4054</name>
    <dbReference type="NCBI Taxonomy" id="1129367"/>
    <lineage>
        <taxon>Bacteria</taxon>
        <taxon>Pseudomonadati</taxon>
        <taxon>Pseudomonadota</taxon>
        <taxon>Gammaproteobacteria</taxon>
        <taxon>Alteromonadales</taxon>
        <taxon>Pseudoalteromonadaceae</taxon>
        <taxon>Pseudoalteromonas</taxon>
    </lineage>
</organism>
<name>A0A0F6AB24_9GAMM</name>
<dbReference type="Proteomes" id="UP000033434">
    <property type="component" value="Unassembled WGS sequence"/>
</dbReference>
<proteinExistence type="predicted"/>
<reference evidence="1 2" key="1">
    <citation type="journal article" date="2015" name="BMC Genomics">
        <title>Genome mining reveals unlocked bioactive potential of marine Gram-negative bacteria.</title>
        <authorList>
            <person name="Machado H."/>
            <person name="Sonnenschein E.C."/>
            <person name="Melchiorsen J."/>
            <person name="Gram L."/>
        </authorList>
    </citation>
    <scope>NUCLEOTIDE SEQUENCE [LARGE SCALE GENOMIC DNA]</scope>
    <source>
        <strain evidence="1 2">S4054</strain>
    </source>
</reference>
<accession>A0A0F6AB24</accession>
<protein>
    <submittedName>
        <fullName evidence="1">Uncharacterized protein</fullName>
    </submittedName>
</protein>
<dbReference type="PATRIC" id="fig|1129367.4.peg.2720"/>
<gene>
    <name evidence="1" type="ORF">N479_14445</name>
</gene>
<evidence type="ECO:0000313" key="1">
    <source>
        <dbReference type="EMBL" id="KKE83338.1"/>
    </source>
</evidence>
<comment type="caution">
    <text evidence="1">The sequence shown here is derived from an EMBL/GenBank/DDBJ whole genome shotgun (WGS) entry which is preliminary data.</text>
</comment>
<sequence>MHSAFPNTDIPALKCATIVENAMCLLTMRENAE</sequence>
<evidence type="ECO:0000313" key="2">
    <source>
        <dbReference type="Proteomes" id="UP000033434"/>
    </source>
</evidence>